<dbReference type="EMBL" id="OX336425">
    <property type="protein sequence ID" value="CAI2768547.1"/>
    <property type="molecule type" value="Genomic_DNA"/>
</dbReference>
<name>A0A9W4TKG4_9FLAO</name>
<dbReference type="GO" id="GO:0005737">
    <property type="term" value="C:cytoplasm"/>
    <property type="evidence" value="ECO:0007669"/>
    <property type="project" value="TreeGrafter"/>
</dbReference>
<organism evidence="2 3">
    <name type="scientific">Flavobacterium collinsii</name>
    <dbReference type="NCBI Taxonomy" id="1114861"/>
    <lineage>
        <taxon>Bacteria</taxon>
        <taxon>Pseudomonadati</taxon>
        <taxon>Bacteroidota</taxon>
        <taxon>Flavobacteriia</taxon>
        <taxon>Flavobacteriales</taxon>
        <taxon>Flavobacteriaceae</taxon>
        <taxon>Flavobacterium</taxon>
    </lineage>
</organism>
<dbReference type="Gene3D" id="3.30.9.10">
    <property type="entry name" value="D-Amino Acid Oxidase, subunit A, domain 2"/>
    <property type="match status" value="1"/>
</dbReference>
<dbReference type="Gene3D" id="3.50.50.60">
    <property type="entry name" value="FAD/NAD(P)-binding domain"/>
    <property type="match status" value="1"/>
</dbReference>
<evidence type="ECO:0000313" key="3">
    <source>
        <dbReference type="Proteomes" id="UP001152749"/>
    </source>
</evidence>
<feature type="domain" description="FAD dependent oxidoreductase" evidence="1">
    <location>
        <begin position="31"/>
        <end position="375"/>
    </location>
</feature>
<evidence type="ECO:0000259" key="1">
    <source>
        <dbReference type="Pfam" id="PF01266"/>
    </source>
</evidence>
<gene>
    <name evidence="2" type="primary">puuB</name>
    <name evidence="2" type="ORF">TRV642_3796</name>
</gene>
<dbReference type="AlphaFoldDB" id="A0A9W4TKG4"/>
<protein>
    <submittedName>
        <fullName evidence="2">Gamma-glutamylputrescine oxidoreductase</fullName>
        <ecNumber evidence="2">1.4.3.-</ecNumber>
    </submittedName>
</protein>
<dbReference type="Pfam" id="PF01266">
    <property type="entry name" value="DAO"/>
    <property type="match status" value="1"/>
</dbReference>
<dbReference type="Proteomes" id="UP001152749">
    <property type="component" value="Chromosome"/>
</dbReference>
<dbReference type="EC" id="1.4.3.-" evidence="2"/>
<dbReference type="InterPro" id="IPR006076">
    <property type="entry name" value="FAD-dep_OxRdtase"/>
</dbReference>
<dbReference type="PANTHER" id="PTHR13847:SF201">
    <property type="entry name" value="PUTATIBE OXIDOREDUCTASE"/>
    <property type="match status" value="1"/>
</dbReference>
<sequence>MKLRSTETFWLLRNAMENSYPSIDTDKNKTILIIGGGITGALIAYKLITEGKKIILVDRRDICNGSTAASTALLQYEIDVSLHELIEMRGLNCALDSYRNGKKAIFDLRTIIDAIKSDCQFEFKKSIYYCSLKKDLPFLKAEFNTRKEHGFDVNWLEKWDLEKLGLDALAAIESKTAAVMDPFKLANDLLIYCQKKGMEILDRTNIISIEKQNGKLIASTENNYSITADHIIHCSGYESTETLKEKVVDLKSTYVIASESLPVLPLAFKNAIFWDTSSPYLYFRATSDNRIIMGGGDEEFKDPVKRDKLLPKKEQFLLKKFQRKFPDIDFKIDYSWAGTFGETKDGLPYFGKPDPHKNEHYVLGFGGNGITFSVIGMNSILDSINNTKNQDLDYYRFGR</sequence>
<keyword evidence="2" id="KW-0560">Oxidoreductase</keyword>
<proteinExistence type="predicted"/>
<dbReference type="InterPro" id="IPR036188">
    <property type="entry name" value="FAD/NAD-bd_sf"/>
</dbReference>
<evidence type="ECO:0000313" key="2">
    <source>
        <dbReference type="EMBL" id="CAI2768547.1"/>
    </source>
</evidence>
<dbReference type="GO" id="GO:0016491">
    <property type="term" value="F:oxidoreductase activity"/>
    <property type="evidence" value="ECO:0007669"/>
    <property type="project" value="UniProtKB-KW"/>
</dbReference>
<dbReference type="RefSeq" id="WP_263361142.1">
    <property type="nucleotide sequence ID" value="NZ_OX336425.1"/>
</dbReference>
<dbReference type="KEGG" id="fcs:TRV642_3796"/>
<accession>A0A9W4TKG4</accession>
<dbReference type="SUPFAM" id="SSF51905">
    <property type="entry name" value="FAD/NAD(P)-binding domain"/>
    <property type="match status" value="1"/>
</dbReference>
<reference evidence="2" key="1">
    <citation type="submission" date="2022-09" db="EMBL/GenBank/DDBJ databases">
        <authorList>
            <person name="Duchaud E."/>
        </authorList>
    </citation>
    <scope>NUCLEOTIDE SEQUENCE</scope>
    <source>
        <strain evidence="2">TRV642</strain>
    </source>
</reference>
<dbReference type="PANTHER" id="PTHR13847">
    <property type="entry name" value="SARCOSINE DEHYDROGENASE-RELATED"/>
    <property type="match status" value="1"/>
</dbReference>